<evidence type="ECO:0000256" key="3">
    <source>
        <dbReference type="ARBA" id="ARBA00022692"/>
    </source>
</evidence>
<dbReference type="OrthoDB" id="8589410at2"/>
<dbReference type="PANTHER" id="PTHR37481">
    <property type="entry name" value="LIPOPOLYSACCHARIDE EXPORT SYSTEM PROTEIN LPTC"/>
    <property type="match status" value="1"/>
</dbReference>
<dbReference type="Proteomes" id="UP000027604">
    <property type="component" value="Chromosome I"/>
</dbReference>
<reference evidence="7 8" key="1">
    <citation type="journal article" date="2015" name="Genome Announc.">
        <title>Genome Sequence of Mushroom Soft-Rot Pathogen Janthinobacterium agaricidamnosum.</title>
        <authorList>
            <person name="Graupner K."/>
            <person name="Lackner G."/>
            <person name="Hertweck C."/>
        </authorList>
    </citation>
    <scope>NUCLEOTIDE SEQUENCE [LARGE SCALE GENOMIC DNA]</scope>
    <source>
        <strain evidence="8">NBRC 102515 / DSM 9628</strain>
    </source>
</reference>
<dbReference type="AlphaFoldDB" id="W0VDW3"/>
<dbReference type="GO" id="GO:0015221">
    <property type="term" value="F:lipopolysaccharide transmembrane transporter activity"/>
    <property type="evidence" value="ECO:0007669"/>
    <property type="project" value="InterPro"/>
</dbReference>
<keyword evidence="5 6" id="KW-0472">Membrane</keyword>
<dbReference type="InterPro" id="IPR026265">
    <property type="entry name" value="LptC"/>
</dbReference>
<dbReference type="KEGG" id="jag:GJA_4868"/>
<dbReference type="eggNOG" id="COG3117">
    <property type="taxonomic scope" value="Bacteria"/>
</dbReference>
<gene>
    <name evidence="7" type="ORF">GJA_4868</name>
</gene>
<evidence type="ECO:0008006" key="9">
    <source>
        <dbReference type="Google" id="ProtNLM"/>
    </source>
</evidence>
<evidence type="ECO:0000313" key="7">
    <source>
        <dbReference type="EMBL" id="CDG85472.1"/>
    </source>
</evidence>
<dbReference type="EMBL" id="HG322949">
    <property type="protein sequence ID" value="CDG85472.1"/>
    <property type="molecule type" value="Genomic_DNA"/>
</dbReference>
<feature type="transmembrane region" description="Helical" evidence="6">
    <location>
        <begin position="12"/>
        <end position="30"/>
    </location>
</feature>
<dbReference type="GO" id="GO:0030288">
    <property type="term" value="C:outer membrane-bounded periplasmic space"/>
    <property type="evidence" value="ECO:0007669"/>
    <property type="project" value="TreeGrafter"/>
</dbReference>
<dbReference type="GO" id="GO:0017089">
    <property type="term" value="F:glycolipid transfer activity"/>
    <property type="evidence" value="ECO:0007669"/>
    <property type="project" value="TreeGrafter"/>
</dbReference>
<name>W0VDW3_9BURK</name>
<evidence type="ECO:0000256" key="6">
    <source>
        <dbReference type="SAM" id="Phobius"/>
    </source>
</evidence>
<dbReference type="Pfam" id="PF06835">
    <property type="entry name" value="LptC"/>
    <property type="match status" value="1"/>
</dbReference>
<dbReference type="InterPro" id="IPR052363">
    <property type="entry name" value="LPS_export_LptC"/>
</dbReference>
<dbReference type="InterPro" id="IPR010664">
    <property type="entry name" value="LipoPS_assembly_LptC-rel"/>
</dbReference>
<evidence type="ECO:0000313" key="8">
    <source>
        <dbReference type="Proteomes" id="UP000027604"/>
    </source>
</evidence>
<proteinExistence type="predicted"/>
<keyword evidence="4 6" id="KW-1133">Transmembrane helix</keyword>
<evidence type="ECO:0000256" key="5">
    <source>
        <dbReference type="ARBA" id="ARBA00023136"/>
    </source>
</evidence>
<organism evidence="7 8">
    <name type="scientific">Janthinobacterium agaricidamnosum NBRC 102515 = DSM 9628</name>
    <dbReference type="NCBI Taxonomy" id="1349767"/>
    <lineage>
        <taxon>Bacteria</taxon>
        <taxon>Pseudomonadati</taxon>
        <taxon>Pseudomonadota</taxon>
        <taxon>Betaproteobacteria</taxon>
        <taxon>Burkholderiales</taxon>
        <taxon>Oxalobacteraceae</taxon>
        <taxon>Janthinobacterium</taxon>
    </lineage>
</organism>
<dbReference type="Gene3D" id="2.60.450.10">
    <property type="entry name" value="Lipopolysaccharide (LPS) transport protein A like domain"/>
    <property type="match status" value="1"/>
</dbReference>
<keyword evidence="3 6" id="KW-0812">Transmembrane</keyword>
<dbReference type="STRING" id="1349767.GJA_4868"/>
<keyword evidence="2" id="KW-0997">Cell inner membrane</keyword>
<keyword evidence="8" id="KW-1185">Reference proteome</keyword>
<protein>
    <recommendedName>
        <fullName evidence="9">Lipopolysaccharide export system protein LptC</fullName>
    </recommendedName>
</protein>
<dbReference type="NCBIfam" id="TIGR04409">
    <property type="entry name" value="LptC_YrbK"/>
    <property type="match status" value="1"/>
</dbReference>
<dbReference type="PATRIC" id="fig|1349767.4.peg.1492"/>
<evidence type="ECO:0000256" key="1">
    <source>
        <dbReference type="ARBA" id="ARBA00022475"/>
    </source>
</evidence>
<keyword evidence="1" id="KW-1003">Cell membrane</keyword>
<dbReference type="GO" id="GO:0005886">
    <property type="term" value="C:plasma membrane"/>
    <property type="evidence" value="ECO:0007669"/>
    <property type="project" value="InterPro"/>
</dbReference>
<accession>W0VDW3</accession>
<dbReference type="PANTHER" id="PTHR37481:SF1">
    <property type="entry name" value="LIPOPOLYSACCHARIDE EXPORT SYSTEM PROTEIN LPTC"/>
    <property type="match status" value="1"/>
</dbReference>
<dbReference type="HOGENOM" id="CLU_100563_2_1_4"/>
<evidence type="ECO:0000256" key="2">
    <source>
        <dbReference type="ARBA" id="ARBA00022519"/>
    </source>
</evidence>
<evidence type="ECO:0000256" key="4">
    <source>
        <dbReference type="ARBA" id="ARBA00022989"/>
    </source>
</evidence>
<sequence length="198" mass="22107">MRKPHGSHRWRITFILLGGLFFALGSFWLLQVINGNGLNFQAGKPSNEPDYVVTNFSLVRMTPAGQPSYIVSGTRLTHYPLDDASEIDKPFVRKLSDSQQPPLDTHAERARIDQGNSRVQLFENVLIQRDASPTAKNLTLKTQQLTVFPDTDKMETALPVDMVLGTSHLTGVGMKADNAASQVEILHQLKIDYPPVRR</sequence>